<dbReference type="Proteomes" id="UP000789570">
    <property type="component" value="Unassembled WGS sequence"/>
</dbReference>
<name>A0A9N9FKV5_9GLOM</name>
<dbReference type="AlphaFoldDB" id="A0A9N9FKV5"/>
<evidence type="ECO:0000313" key="2">
    <source>
        <dbReference type="Proteomes" id="UP000789570"/>
    </source>
</evidence>
<dbReference type="OrthoDB" id="2433484at2759"/>
<reference evidence="1" key="1">
    <citation type="submission" date="2021-06" db="EMBL/GenBank/DDBJ databases">
        <authorList>
            <person name="Kallberg Y."/>
            <person name="Tangrot J."/>
            <person name="Rosling A."/>
        </authorList>
    </citation>
    <scope>NUCLEOTIDE SEQUENCE</scope>
    <source>
        <strain evidence="1">UK204</strain>
    </source>
</reference>
<sequence length="276" mass="32427">MDNTIPTKLILFKNDENTFKELIKDFYEKIINTVSFDNFENSSIEWIKITLVQNDLNVETFLEFMQNHEESETWFSSLIGFFYQHGIGCNVNEDVALKMYSLAIKQVEIVNNTIAKYLLSLFYYKDIILAKGNSGNSIGLTMIKPKVIISQFKNFKDIHERKNYSKLEENLNFDNNNPETCNNEEEEENLGLDLNRQHEMEIEKKRFERYIISARRGQRCAFNAGLINYKNGERKGIPNDVKSTCWQEKEIIHKRLKFDVKKCLNASLMNLSRKQS</sequence>
<protein>
    <submittedName>
        <fullName evidence="1">7907_t:CDS:1</fullName>
    </submittedName>
</protein>
<comment type="caution">
    <text evidence="1">The sequence shown here is derived from an EMBL/GenBank/DDBJ whole genome shotgun (WGS) entry which is preliminary data.</text>
</comment>
<proteinExistence type="predicted"/>
<keyword evidence="2" id="KW-1185">Reference proteome</keyword>
<dbReference type="SUPFAM" id="SSF81901">
    <property type="entry name" value="HCP-like"/>
    <property type="match status" value="1"/>
</dbReference>
<evidence type="ECO:0000313" key="1">
    <source>
        <dbReference type="EMBL" id="CAG8543445.1"/>
    </source>
</evidence>
<dbReference type="EMBL" id="CAJVPQ010001287">
    <property type="protein sequence ID" value="CAG8543445.1"/>
    <property type="molecule type" value="Genomic_DNA"/>
</dbReference>
<accession>A0A9N9FKV5</accession>
<organism evidence="1 2">
    <name type="scientific">Funneliformis caledonium</name>
    <dbReference type="NCBI Taxonomy" id="1117310"/>
    <lineage>
        <taxon>Eukaryota</taxon>
        <taxon>Fungi</taxon>
        <taxon>Fungi incertae sedis</taxon>
        <taxon>Mucoromycota</taxon>
        <taxon>Glomeromycotina</taxon>
        <taxon>Glomeromycetes</taxon>
        <taxon>Glomerales</taxon>
        <taxon>Glomeraceae</taxon>
        <taxon>Funneliformis</taxon>
    </lineage>
</organism>
<gene>
    <name evidence="1" type="ORF">FCALED_LOCUS5754</name>
</gene>